<accession>A0A0A1XT81</accession>
<organism evidence="3">
    <name type="scientific">Zeugodacus cucurbitae</name>
    <name type="common">Melon fruit fly</name>
    <name type="synonym">Bactrocera cucurbitae</name>
    <dbReference type="NCBI Taxonomy" id="28588"/>
    <lineage>
        <taxon>Eukaryota</taxon>
        <taxon>Metazoa</taxon>
        <taxon>Ecdysozoa</taxon>
        <taxon>Arthropoda</taxon>
        <taxon>Hexapoda</taxon>
        <taxon>Insecta</taxon>
        <taxon>Pterygota</taxon>
        <taxon>Neoptera</taxon>
        <taxon>Endopterygota</taxon>
        <taxon>Diptera</taxon>
        <taxon>Brachycera</taxon>
        <taxon>Muscomorpha</taxon>
        <taxon>Tephritoidea</taxon>
        <taxon>Tephritidae</taxon>
        <taxon>Zeugodacus</taxon>
        <taxon>Zeugodacus</taxon>
    </lineage>
</organism>
<evidence type="ECO:0000256" key="1">
    <source>
        <dbReference type="SAM" id="Coils"/>
    </source>
</evidence>
<feature type="region of interest" description="Disordered" evidence="2">
    <location>
        <begin position="139"/>
        <end position="227"/>
    </location>
</feature>
<dbReference type="PANTHER" id="PTHR31540">
    <property type="entry name" value="CENTROSOMAL PROTEIN OF 131 KDA"/>
    <property type="match status" value="1"/>
</dbReference>
<reference evidence="3" key="1">
    <citation type="submission" date="2014-11" db="EMBL/GenBank/DDBJ databases">
        <authorList>
            <person name="Geib S."/>
        </authorList>
    </citation>
    <scope>NUCLEOTIDE SEQUENCE</scope>
</reference>
<dbReference type="InterPro" id="IPR030465">
    <property type="entry name" value="CEP131"/>
</dbReference>
<dbReference type="EMBL" id="GBXI01000045">
    <property type="protein sequence ID" value="JAD14247.1"/>
    <property type="molecule type" value="Transcribed_RNA"/>
</dbReference>
<feature type="compositionally biased region" description="Polar residues" evidence="2">
    <location>
        <begin position="569"/>
        <end position="599"/>
    </location>
</feature>
<feature type="region of interest" description="Disordered" evidence="2">
    <location>
        <begin position="242"/>
        <end position="304"/>
    </location>
</feature>
<dbReference type="GO" id="GO:0034451">
    <property type="term" value="C:centriolar satellite"/>
    <property type="evidence" value="ECO:0007669"/>
    <property type="project" value="TreeGrafter"/>
</dbReference>
<evidence type="ECO:0000313" key="3">
    <source>
        <dbReference type="EMBL" id="JAD14247.1"/>
    </source>
</evidence>
<dbReference type="PANTHER" id="PTHR31540:SF1">
    <property type="entry name" value="CENTROSOMAL PROTEIN OF 131 KDA"/>
    <property type="match status" value="1"/>
</dbReference>
<name>A0A0A1XT81_ZEUCU</name>
<dbReference type="GO" id="GO:0010824">
    <property type="term" value="P:regulation of centrosome duplication"/>
    <property type="evidence" value="ECO:0007669"/>
    <property type="project" value="TreeGrafter"/>
</dbReference>
<feature type="compositionally biased region" description="Polar residues" evidence="2">
    <location>
        <begin position="22"/>
        <end position="42"/>
    </location>
</feature>
<reference evidence="3" key="2">
    <citation type="journal article" date="2015" name="Gigascience">
        <title>Reconstructing a comprehensive transcriptome assembly of a white-pupal translocated strain of the pest fruit fly Bactrocera cucurbitae.</title>
        <authorList>
            <person name="Sim S.B."/>
            <person name="Calla B."/>
            <person name="Hall B."/>
            <person name="DeRego T."/>
            <person name="Geib S.M."/>
        </authorList>
    </citation>
    <scope>NUCLEOTIDE SEQUENCE</scope>
</reference>
<feature type="compositionally biased region" description="Polar residues" evidence="2">
    <location>
        <begin position="490"/>
        <end position="509"/>
    </location>
</feature>
<proteinExistence type="predicted"/>
<keyword evidence="1" id="KW-0175">Coiled coil</keyword>
<feature type="region of interest" description="Disordered" evidence="2">
    <location>
        <begin position="562"/>
        <end position="601"/>
    </location>
</feature>
<sequence>MDLCLRGSQINLVERQKPRPKYSSQTNLYQPPSGNNPNNYNTRARPRSAQFFTKRSRSSPFLNRPQSAELSQFGAGACVGAVGGVGRISAGSCGQYHGRGGEYVPDKLNKTRRYQSISSSSLLKLLLDEPIKRSWLCRGSVSSPETQSEESSARKQTPAYLDYNKRTSTEITRNGSAESGCYRKTHKGGIENNRFTMSASTSRLSSGNSVSSFSREKSAGSTASTSSLRTTDYWNTNTTTTHTSMLQKQAKPDLPGRVSFSKPNAGLQYEPEPSLSDCENDMQQPHEFSATTKNSPNNASISEPGPVTLPAAVSFSSKPEFAAPTLTCGELSTSAGAKKSVHFGAPADGEGILAETYEYPKCPSENCSCSTRSSSTASSTQDIGAEGKCTCDSATCKLSAERMLRRSSLTDIDDKMDFTLKNELQKKNTVPEELQVIRDYKSVVGDQLENSVVKQILEEDKTKFGGYDNSNNTLEMPAYLDKYVSPTKSNVYSDKPNNLSEAKPSTNLKNGAKKNLVGTTANEFNKMDNNLENNFKSQTTYTPSDTVINNYLKVAATTPLIIKKKENNRPNSGEKQVQNSGNKSTTTAPKNQATNSKINGNAKLKKATSFSSLREDSNLTEFNIDKVDSWMSMHGESMNQRKTLSKHKSLDADFEKFTGGELEEDGHREDILDEHADSASQVSTKSDGESTYDEIVSVIKEIDEDKKKDNYAERAANELELKLNTTPDMVTLPASSGEKTDEASKSPDKYKDILSYLDTVEDSCDRTLLETRRSIPESNRSEIEFVVEPDVAEDVPKLADLLMLPNHQLARRVIALSLRANELANAVYLSKEHVMKVRTEKQKGIRTEKANSANRLREQKKHYEAIVKRHQGFIEQLLKDKGSLCEKVAALTRRLESQNQAWEHKLETEVARVKETTLAGEKIRRERWVRENTKKIKELTVKGLEAEINKMTCNHQRVTTELKQAHQQQLLDALEEARLKHEQIENSIRESCAQDRESIIEKERLAIRERFERQLEEERKCFDEQRQKLVEDFNAERTRLQNELKMKDADFQARRQELQREKELELEQTVAELQEKMFKQEEKYQNRINTIEKQYEADFELWKRDYENECKVSQVEKENAIRQHYRAERDRQIDAIVSRMDAEALKHADEHEAKLNRLKEKYEKDLQLVENAERSLREKFTDTRSSLAEADAKVRNSEAEIKQLKMELEHSKKMCNDFLADRDQLRDNLRNEIQSEVAVIKSERDNEIQKIHKRVQQAIEKKDATIDLLQKENGSLRERCLKLEAVIRQQRKDYCVK</sequence>
<protein>
    <submittedName>
        <fullName evidence="3">5-azacytidine-induced protein 1</fullName>
    </submittedName>
</protein>
<feature type="compositionally biased region" description="Polar residues" evidence="2">
    <location>
        <begin position="289"/>
        <end position="301"/>
    </location>
</feature>
<feature type="coiled-coil region" evidence="1">
    <location>
        <begin position="941"/>
        <end position="1286"/>
    </location>
</feature>
<dbReference type="GO" id="GO:0005929">
    <property type="term" value="C:cilium"/>
    <property type="evidence" value="ECO:0007669"/>
    <property type="project" value="GOC"/>
</dbReference>
<feature type="compositionally biased region" description="Polar residues" evidence="2">
    <location>
        <begin position="140"/>
        <end position="150"/>
    </location>
</feature>
<feature type="region of interest" description="Disordered" evidence="2">
    <location>
        <begin position="14"/>
        <end position="44"/>
    </location>
</feature>
<gene>
    <name evidence="3" type="primary">AZI1</name>
    <name evidence="3" type="ORF">g.13670</name>
</gene>
<feature type="region of interest" description="Disordered" evidence="2">
    <location>
        <begin position="490"/>
        <end position="512"/>
    </location>
</feature>
<feature type="compositionally biased region" description="Polar residues" evidence="2">
    <location>
        <begin position="193"/>
        <end position="227"/>
    </location>
</feature>
<evidence type="ECO:0000256" key="2">
    <source>
        <dbReference type="SAM" id="MobiDB-lite"/>
    </source>
</evidence>
<dbReference type="GO" id="GO:0035735">
    <property type="term" value="P:intraciliary transport involved in cilium assembly"/>
    <property type="evidence" value="ECO:0007669"/>
    <property type="project" value="InterPro"/>
</dbReference>